<name>A0AAD8SAQ0_LOLMU</name>
<evidence type="ECO:0000313" key="3">
    <source>
        <dbReference type="Proteomes" id="UP001231189"/>
    </source>
</evidence>
<proteinExistence type="predicted"/>
<comment type="caution">
    <text evidence="2">The sequence shown here is derived from an EMBL/GenBank/DDBJ whole genome shotgun (WGS) entry which is preliminary data.</text>
</comment>
<dbReference type="EMBL" id="JAUUTY010000004">
    <property type="protein sequence ID" value="KAK1648188.1"/>
    <property type="molecule type" value="Genomic_DNA"/>
</dbReference>
<dbReference type="InterPro" id="IPR056594">
    <property type="entry name" value="AT5G49610-like_b-prop"/>
</dbReference>
<dbReference type="Pfam" id="PF23635">
    <property type="entry name" value="Beta-prop_AT5G49610-like"/>
    <property type="match status" value="1"/>
</dbReference>
<dbReference type="PANTHER" id="PTHR32133">
    <property type="entry name" value="OS07G0120400 PROTEIN"/>
    <property type="match status" value="1"/>
</dbReference>
<dbReference type="PROSITE" id="PS50181">
    <property type="entry name" value="FBOX"/>
    <property type="match status" value="1"/>
</dbReference>
<reference evidence="2" key="1">
    <citation type="submission" date="2023-07" db="EMBL/GenBank/DDBJ databases">
        <title>A chromosome-level genome assembly of Lolium multiflorum.</title>
        <authorList>
            <person name="Chen Y."/>
            <person name="Copetti D."/>
            <person name="Kolliker R."/>
            <person name="Studer B."/>
        </authorList>
    </citation>
    <scope>NUCLEOTIDE SEQUENCE</scope>
    <source>
        <strain evidence="2">02402/16</strain>
        <tissue evidence="2">Leaf</tissue>
    </source>
</reference>
<dbReference type="InterPro" id="IPR036047">
    <property type="entry name" value="F-box-like_dom_sf"/>
</dbReference>
<evidence type="ECO:0000313" key="2">
    <source>
        <dbReference type="EMBL" id="KAK1648188.1"/>
    </source>
</evidence>
<gene>
    <name evidence="2" type="ORF">QYE76_065993</name>
</gene>
<dbReference type="Pfam" id="PF00646">
    <property type="entry name" value="F-box"/>
    <property type="match status" value="1"/>
</dbReference>
<keyword evidence="3" id="KW-1185">Reference proteome</keyword>
<dbReference type="Proteomes" id="UP001231189">
    <property type="component" value="Unassembled WGS sequence"/>
</dbReference>
<organism evidence="2 3">
    <name type="scientific">Lolium multiflorum</name>
    <name type="common">Italian ryegrass</name>
    <name type="synonym">Lolium perenne subsp. multiflorum</name>
    <dbReference type="NCBI Taxonomy" id="4521"/>
    <lineage>
        <taxon>Eukaryota</taxon>
        <taxon>Viridiplantae</taxon>
        <taxon>Streptophyta</taxon>
        <taxon>Embryophyta</taxon>
        <taxon>Tracheophyta</taxon>
        <taxon>Spermatophyta</taxon>
        <taxon>Magnoliopsida</taxon>
        <taxon>Liliopsida</taxon>
        <taxon>Poales</taxon>
        <taxon>Poaceae</taxon>
        <taxon>BOP clade</taxon>
        <taxon>Pooideae</taxon>
        <taxon>Poodae</taxon>
        <taxon>Poeae</taxon>
        <taxon>Poeae Chloroplast Group 2 (Poeae type)</taxon>
        <taxon>Loliodinae</taxon>
        <taxon>Loliinae</taxon>
        <taxon>Lolium</taxon>
    </lineage>
</organism>
<accession>A0AAD8SAQ0</accession>
<dbReference type="AlphaFoldDB" id="A0AAD8SAQ0"/>
<dbReference type="InterPro" id="IPR001810">
    <property type="entry name" value="F-box_dom"/>
</dbReference>
<protein>
    <recommendedName>
        <fullName evidence="1">F-box domain-containing protein</fullName>
    </recommendedName>
</protein>
<sequence length="403" mass="44811">MAMADVPTWLSADLPDDLVHEILFRLPPDDPAFLARLSLLSKPWRLLLADSSFHRRYRQFHRKPPMRGFFHTLYGRGMMASGFAPTTSSCPQPIPDRSPAHYGVCDSRHGRVLLDDGAAPLRLVVWDPMTGLRTTLSPSDHVDRSIYVGTAVLCAVDGCDHAACHDGPFRVVFVGVRSHEKAIAIVYSSETGEWGTPTSELQLLKNCYLDMWPSVLVGDGLHFLLTKHGSRILKYHLDTHHLSLVEMPPGMAGCKRGPILMAAEDGGLGIAHLDKKKLELCVWSRESALDGAAAWTRRRVIDLKPFLPAKRKRNPAIKLELVGSLEGADVIFATMTLGVFVLDLKLLQLQPKKMRDKLLHKRAQPIICCSTPAGRAEQRPMVWAVNNGRDDRLEATRALAMPY</sequence>
<evidence type="ECO:0000259" key="1">
    <source>
        <dbReference type="PROSITE" id="PS50181"/>
    </source>
</evidence>
<feature type="domain" description="F-box" evidence="1">
    <location>
        <begin position="8"/>
        <end position="60"/>
    </location>
</feature>
<dbReference type="SUPFAM" id="SSF81383">
    <property type="entry name" value="F-box domain"/>
    <property type="match status" value="1"/>
</dbReference>
<dbReference type="SMART" id="SM00256">
    <property type="entry name" value="FBOX"/>
    <property type="match status" value="1"/>
</dbReference>